<evidence type="ECO:0000313" key="14">
    <source>
        <dbReference type="EMBL" id="PAA67512.1"/>
    </source>
</evidence>
<dbReference type="InterPro" id="IPR001873">
    <property type="entry name" value="ENaC"/>
</dbReference>
<sequence>MATASQAPRTKQEQQQQQQRREQERRNTLRFIINEFNDYGHRTTVHGLGHMYQSTDTRRKLFWLCITLVSCGACAVHIYFIVANYMETPVNSVILQGRIRQEFPDVTFCNMYPISESVQYHAAKEIHGHISNRWKYFSGFIRAGNFSANDKVGRLKVARTFMQIFWASEDTRDLAHDDDLFIVQCSYKNRQCSNKQFKMVQNLRYWNCYTFAPKFDGGHEDRQVYSSNEDEGLSLILYTNSHLRNVHPKNGLTTIRDVYYDYEDEILNHLGDQSNFLERYLENYNLSLNQLLAGDKLEPDGMRVILHEKDTYPHMDMNSVIVGNGDFSNINFYMERKLSKNRPEHPCRVETSGTEDRMEYMAYYPGSNIRYPGPRPPPNFKKFKRARLDYIVDKSQALFWSACHCYTHIMPFQCFNTELCYHCRDGTDPAEIERTLRHIWCHDRVYEHRLKHKIFDYFRDSQNFQPCSVNNYNVKMGSSAWPSQRDIQFLINQYVLPAFQKETVGARSYNHILKNTSVAPIHDIISQESSGHGVNWTAAEFLVRKNFLKVAIHADSPTGTLHEEVESYSFAEALSEIGGIFGLYAGVSILSFFEFVELVYLMSTKPKEARPLRCQQHQLPGSLDRRRSPLRPSSSSMMHAAASIFLKEAAESGELAPDELDGCRHLLGLPAADAPAAAADAQEAATLA</sequence>
<evidence type="ECO:0000256" key="4">
    <source>
        <dbReference type="ARBA" id="ARBA00022692"/>
    </source>
</evidence>
<evidence type="ECO:0000256" key="8">
    <source>
        <dbReference type="ARBA" id="ARBA00023136"/>
    </source>
</evidence>
<keyword evidence="2 11" id="KW-0813">Transport</keyword>
<dbReference type="PANTHER" id="PTHR11690">
    <property type="entry name" value="AMILORIDE-SENSITIVE SODIUM CHANNEL-RELATED"/>
    <property type="match status" value="1"/>
</dbReference>
<organism evidence="14 15">
    <name type="scientific">Macrostomum lignano</name>
    <dbReference type="NCBI Taxonomy" id="282301"/>
    <lineage>
        <taxon>Eukaryota</taxon>
        <taxon>Metazoa</taxon>
        <taxon>Spiralia</taxon>
        <taxon>Lophotrochozoa</taxon>
        <taxon>Platyhelminthes</taxon>
        <taxon>Rhabditophora</taxon>
        <taxon>Macrostomorpha</taxon>
        <taxon>Macrostomida</taxon>
        <taxon>Macrostomidae</taxon>
        <taxon>Macrostomum</taxon>
    </lineage>
</organism>
<dbReference type="PANTHER" id="PTHR11690:SF248">
    <property type="entry name" value="PICKPOCKET 17, ISOFORM A"/>
    <property type="match status" value="1"/>
</dbReference>
<keyword evidence="9 11" id="KW-0739">Sodium transport</keyword>
<evidence type="ECO:0000256" key="5">
    <source>
        <dbReference type="ARBA" id="ARBA00022989"/>
    </source>
</evidence>
<evidence type="ECO:0000256" key="1">
    <source>
        <dbReference type="ARBA" id="ARBA00004141"/>
    </source>
</evidence>
<evidence type="ECO:0000256" key="13">
    <source>
        <dbReference type="SAM" id="Phobius"/>
    </source>
</evidence>
<gene>
    <name evidence="14" type="ORF">BOX15_Mlig006075g1</name>
</gene>
<feature type="region of interest" description="Disordered" evidence="12">
    <location>
        <begin position="1"/>
        <end position="24"/>
    </location>
</feature>
<evidence type="ECO:0000256" key="3">
    <source>
        <dbReference type="ARBA" id="ARBA00022461"/>
    </source>
</evidence>
<keyword evidence="8 13" id="KW-0472">Membrane</keyword>
<keyword evidence="15" id="KW-1185">Reference proteome</keyword>
<evidence type="ECO:0000256" key="11">
    <source>
        <dbReference type="RuleBase" id="RU000679"/>
    </source>
</evidence>
<evidence type="ECO:0000256" key="7">
    <source>
        <dbReference type="ARBA" id="ARBA00023065"/>
    </source>
</evidence>
<evidence type="ECO:0008006" key="16">
    <source>
        <dbReference type="Google" id="ProtNLM"/>
    </source>
</evidence>
<feature type="transmembrane region" description="Helical" evidence="13">
    <location>
        <begin position="61"/>
        <end position="82"/>
    </location>
</feature>
<dbReference type="GO" id="GO:0005886">
    <property type="term" value="C:plasma membrane"/>
    <property type="evidence" value="ECO:0007669"/>
    <property type="project" value="TreeGrafter"/>
</dbReference>
<dbReference type="Pfam" id="PF00858">
    <property type="entry name" value="ASC"/>
    <property type="match status" value="1"/>
</dbReference>
<keyword evidence="6" id="KW-0915">Sodium</keyword>
<evidence type="ECO:0000256" key="12">
    <source>
        <dbReference type="SAM" id="MobiDB-lite"/>
    </source>
</evidence>
<evidence type="ECO:0000256" key="10">
    <source>
        <dbReference type="ARBA" id="ARBA00023303"/>
    </source>
</evidence>
<accession>A0A267F391</accession>
<dbReference type="PRINTS" id="PR01078">
    <property type="entry name" value="AMINACHANNEL"/>
</dbReference>
<keyword evidence="10 11" id="KW-0407">Ion channel</keyword>
<comment type="subcellular location">
    <subcellularLocation>
        <location evidence="1">Membrane</location>
        <topology evidence="1">Multi-pass membrane protein</topology>
    </subcellularLocation>
</comment>
<comment type="caution">
    <text evidence="14">The sequence shown here is derived from an EMBL/GenBank/DDBJ whole genome shotgun (WGS) entry which is preliminary data.</text>
</comment>
<proteinExistence type="inferred from homology"/>
<dbReference type="Gene3D" id="2.60.470.10">
    <property type="entry name" value="Acid-sensing ion channels like domains"/>
    <property type="match status" value="1"/>
</dbReference>
<evidence type="ECO:0000256" key="9">
    <source>
        <dbReference type="ARBA" id="ARBA00023201"/>
    </source>
</evidence>
<reference evidence="14 15" key="1">
    <citation type="submission" date="2017-06" db="EMBL/GenBank/DDBJ databases">
        <title>A platform for efficient transgenesis in Macrostomum lignano, a flatworm model organism for stem cell research.</title>
        <authorList>
            <person name="Berezikov E."/>
        </authorList>
    </citation>
    <scope>NUCLEOTIDE SEQUENCE [LARGE SCALE GENOMIC DNA]</scope>
    <source>
        <strain evidence="14">DV1</strain>
        <tissue evidence="14">Whole organism</tissue>
    </source>
</reference>
<dbReference type="OrthoDB" id="6238402at2759"/>
<keyword evidence="5 13" id="KW-1133">Transmembrane helix</keyword>
<keyword evidence="3 11" id="KW-0894">Sodium channel</keyword>
<dbReference type="GO" id="GO:0015280">
    <property type="term" value="F:ligand-gated sodium channel activity"/>
    <property type="evidence" value="ECO:0007669"/>
    <property type="project" value="TreeGrafter"/>
</dbReference>
<evidence type="ECO:0000256" key="6">
    <source>
        <dbReference type="ARBA" id="ARBA00023053"/>
    </source>
</evidence>
<name>A0A267F391_9PLAT</name>
<comment type="similarity">
    <text evidence="11">Belongs to the amiloride-sensitive sodium channel (TC 1.A.6) family.</text>
</comment>
<dbReference type="Gene3D" id="1.10.287.770">
    <property type="entry name" value="YojJ-like"/>
    <property type="match status" value="1"/>
</dbReference>
<keyword evidence="4 11" id="KW-0812">Transmembrane</keyword>
<protein>
    <recommendedName>
        <fullName evidence="16">Amiloride-sensitive sodium channel</fullName>
    </recommendedName>
</protein>
<keyword evidence="7 11" id="KW-0406">Ion transport</keyword>
<evidence type="ECO:0000313" key="15">
    <source>
        <dbReference type="Proteomes" id="UP000215902"/>
    </source>
</evidence>
<evidence type="ECO:0000256" key="2">
    <source>
        <dbReference type="ARBA" id="ARBA00022448"/>
    </source>
</evidence>
<dbReference type="Proteomes" id="UP000215902">
    <property type="component" value="Unassembled WGS sequence"/>
</dbReference>
<dbReference type="AlphaFoldDB" id="A0A267F391"/>
<dbReference type="EMBL" id="NIVC01001478">
    <property type="protein sequence ID" value="PAA67512.1"/>
    <property type="molecule type" value="Genomic_DNA"/>
</dbReference>
<dbReference type="STRING" id="282301.A0A267F391"/>
<feature type="region of interest" description="Disordered" evidence="12">
    <location>
        <begin position="615"/>
        <end position="634"/>
    </location>
</feature>